<protein>
    <submittedName>
        <fullName evidence="1">Uncharacterized protein</fullName>
    </submittedName>
</protein>
<proteinExistence type="predicted"/>
<dbReference type="EMBL" id="QTSX02007136">
    <property type="protein sequence ID" value="KAJ9050806.1"/>
    <property type="molecule type" value="Genomic_DNA"/>
</dbReference>
<comment type="caution">
    <text evidence="1">The sequence shown here is derived from an EMBL/GenBank/DDBJ whole genome shotgun (WGS) entry which is preliminary data.</text>
</comment>
<dbReference type="Proteomes" id="UP001165960">
    <property type="component" value="Unassembled WGS sequence"/>
</dbReference>
<sequence>MGKRMRIGLGSALAIEFKEGLLESSVFKGINKCGYDGQVTSHYAYLAGVGANYFQESESCGICVRISTSRSLVARVVDQCEECGETSLSLDAAAFAKLNDTSVPARWHFVKCERSPNISLQWQEDSNNHFAALKVLHGMEPTVQLHYKDHSGHWILASQDFDSSFILLAIEKQVHLKLVSMSGVELIHTIPYRAGGTIPIEKQYSGEPGEALPFPTQLDVGSTEPNHASALPLLTHFPILLFLLAFD</sequence>
<keyword evidence="2" id="KW-1185">Reference proteome</keyword>
<evidence type="ECO:0000313" key="1">
    <source>
        <dbReference type="EMBL" id="KAJ9050806.1"/>
    </source>
</evidence>
<gene>
    <name evidence="1" type="ORF">DSO57_1010806</name>
</gene>
<reference evidence="1" key="1">
    <citation type="submission" date="2022-04" db="EMBL/GenBank/DDBJ databases">
        <title>Genome of the entomopathogenic fungus Entomophthora muscae.</title>
        <authorList>
            <person name="Elya C."/>
            <person name="Lovett B.R."/>
            <person name="Lee E."/>
            <person name="Macias A.M."/>
            <person name="Hajek A.E."/>
            <person name="De Bivort B.L."/>
            <person name="Kasson M.T."/>
            <person name="De Fine Licht H.H."/>
            <person name="Stajich J.E."/>
        </authorList>
    </citation>
    <scope>NUCLEOTIDE SEQUENCE</scope>
    <source>
        <strain evidence="1">Berkeley</strain>
    </source>
</reference>
<name>A0ACC2RL56_9FUNG</name>
<evidence type="ECO:0000313" key="2">
    <source>
        <dbReference type="Proteomes" id="UP001165960"/>
    </source>
</evidence>
<accession>A0ACC2RL56</accession>
<organism evidence="1 2">
    <name type="scientific">Entomophthora muscae</name>
    <dbReference type="NCBI Taxonomy" id="34485"/>
    <lineage>
        <taxon>Eukaryota</taxon>
        <taxon>Fungi</taxon>
        <taxon>Fungi incertae sedis</taxon>
        <taxon>Zoopagomycota</taxon>
        <taxon>Entomophthoromycotina</taxon>
        <taxon>Entomophthoromycetes</taxon>
        <taxon>Entomophthorales</taxon>
        <taxon>Entomophthoraceae</taxon>
        <taxon>Entomophthora</taxon>
    </lineage>
</organism>